<accession>A0A7S4NVY3</accession>
<feature type="compositionally biased region" description="Pro residues" evidence="1">
    <location>
        <begin position="16"/>
        <end position="30"/>
    </location>
</feature>
<protein>
    <recommendedName>
        <fullName evidence="3">C2 domain-containing protein</fullName>
    </recommendedName>
</protein>
<feature type="region of interest" description="Disordered" evidence="1">
    <location>
        <begin position="1"/>
        <end position="100"/>
    </location>
</feature>
<organism evidence="2">
    <name type="scientific">Paramoeba aestuarina</name>
    <dbReference type="NCBI Taxonomy" id="180227"/>
    <lineage>
        <taxon>Eukaryota</taxon>
        <taxon>Amoebozoa</taxon>
        <taxon>Discosea</taxon>
        <taxon>Flabellinia</taxon>
        <taxon>Dactylopodida</taxon>
        <taxon>Paramoebidae</taxon>
        <taxon>Paramoeba</taxon>
    </lineage>
</organism>
<evidence type="ECO:0008006" key="3">
    <source>
        <dbReference type="Google" id="ProtNLM"/>
    </source>
</evidence>
<sequence>MADPNQPPQYNYQPSSYPPPQQGSTYPPPQGSTYPPQGSTYPPQGGSTYPPQGGSSYPPQQQYAAYGNQAPIQHSRAAPAPPPGAAAPAAAGGAAPQSSFPAPTATTWCGVLAVAAAKGMSKQSGCPTVVIRIEGMEFKTAERKSSGAFPKWGDDFFFKGILPGMKAQFELQQAKTNMVIMTGEYVFTESDLKGDPKEVHVPISPPGQAGQTGAHLSISIFFFKEMGGAGQTGRSIRYTIHTSTMFGVVSQTKSQSGQSAWPCYVILLNDVQNIFGNETQPWNRKYDAAQKIFGPGPRAKTVRMGVTNQHNALYRNRGDADKVGDISCGDDFFAIIKNGVRRGRIRYFTYAITENKFQFTETGAKFGKDFMSKHAMHANCAEQVVYAGEFVISKNLNNGNMVLVIDNNSGTYAPNKALLPKLKQLMEANFPFCEVQAISYDDPLMAVYKDRAAAVESVRTAEDWA</sequence>
<dbReference type="AlphaFoldDB" id="A0A7S4NVY3"/>
<reference evidence="2" key="1">
    <citation type="submission" date="2021-01" db="EMBL/GenBank/DDBJ databases">
        <authorList>
            <person name="Corre E."/>
            <person name="Pelletier E."/>
            <person name="Niang G."/>
            <person name="Scheremetjew M."/>
            <person name="Finn R."/>
            <person name="Kale V."/>
            <person name="Holt S."/>
            <person name="Cochrane G."/>
            <person name="Meng A."/>
            <person name="Brown T."/>
            <person name="Cohen L."/>
        </authorList>
    </citation>
    <scope>NUCLEOTIDE SEQUENCE</scope>
    <source>
        <strain evidence="2">SoJaBio B1-5/56/2</strain>
    </source>
</reference>
<evidence type="ECO:0000256" key="1">
    <source>
        <dbReference type="SAM" id="MobiDB-lite"/>
    </source>
</evidence>
<proteinExistence type="predicted"/>
<evidence type="ECO:0000313" key="2">
    <source>
        <dbReference type="EMBL" id="CAE2313289.1"/>
    </source>
</evidence>
<gene>
    <name evidence="2" type="ORF">NAES01612_LOCUS14866</name>
</gene>
<dbReference type="EMBL" id="HBKR01022756">
    <property type="protein sequence ID" value="CAE2313289.1"/>
    <property type="molecule type" value="Transcribed_RNA"/>
</dbReference>
<feature type="compositionally biased region" description="Low complexity" evidence="1">
    <location>
        <begin position="86"/>
        <end position="96"/>
    </location>
</feature>
<name>A0A7S4NVY3_9EUKA</name>
<feature type="compositionally biased region" description="Low complexity" evidence="1">
    <location>
        <begin position="40"/>
        <end position="63"/>
    </location>
</feature>